<evidence type="ECO:0000256" key="2">
    <source>
        <dbReference type="ARBA" id="ARBA00022964"/>
    </source>
</evidence>
<dbReference type="InterPro" id="IPR005123">
    <property type="entry name" value="Oxoglu/Fe-dep_dioxygenase_dom"/>
</dbReference>
<keyword evidence="6" id="KW-1133">Transmembrane helix</keyword>
<dbReference type="PANTHER" id="PTHR16557:SF2">
    <property type="entry name" value="NUCLEIC ACID DIOXYGENASE ALKBH1"/>
    <property type="match status" value="1"/>
</dbReference>
<accession>A0A0N5CYA8</accession>
<gene>
    <name evidence="8" type="ORF">TCLT_LOCUS5410</name>
</gene>
<dbReference type="InterPro" id="IPR037151">
    <property type="entry name" value="AlkB-like_sf"/>
</dbReference>
<evidence type="ECO:0000313" key="8">
    <source>
        <dbReference type="EMBL" id="VDN02654.1"/>
    </source>
</evidence>
<protein>
    <submittedName>
        <fullName evidence="10">Fe2OG dioxygenase domain-containing protein</fullName>
    </submittedName>
</protein>
<reference evidence="10" key="1">
    <citation type="submission" date="2017-02" db="UniProtKB">
        <authorList>
            <consortium name="WormBaseParasite"/>
        </authorList>
    </citation>
    <scope>IDENTIFICATION</scope>
</reference>
<evidence type="ECO:0000256" key="4">
    <source>
        <dbReference type="ARBA" id="ARBA00023004"/>
    </source>
</evidence>
<dbReference type="GO" id="GO:0008198">
    <property type="term" value="F:ferrous iron binding"/>
    <property type="evidence" value="ECO:0007669"/>
    <property type="project" value="TreeGrafter"/>
</dbReference>
<keyword evidence="4 5" id="KW-0408">Iron</keyword>
<evidence type="ECO:0000313" key="9">
    <source>
        <dbReference type="Proteomes" id="UP000276776"/>
    </source>
</evidence>
<feature type="binding site" evidence="5">
    <location>
        <position position="272"/>
    </location>
    <ligand>
        <name>Fe cation</name>
        <dbReference type="ChEBI" id="CHEBI:24875"/>
        <note>catalytic</note>
    </ligand>
</feature>
<proteinExistence type="predicted"/>
<feature type="binding site" evidence="5">
    <location>
        <position position="274"/>
    </location>
    <ligand>
        <name>Fe cation</name>
        <dbReference type="ChEBI" id="CHEBI:24875"/>
        <note>catalytic</note>
    </ligand>
</feature>
<dbReference type="SUPFAM" id="SSF51197">
    <property type="entry name" value="Clavaminate synthase-like"/>
    <property type="match status" value="1"/>
</dbReference>
<dbReference type="GO" id="GO:0005634">
    <property type="term" value="C:nucleus"/>
    <property type="evidence" value="ECO:0007669"/>
    <property type="project" value="TreeGrafter"/>
</dbReference>
<dbReference type="PANTHER" id="PTHR16557">
    <property type="entry name" value="ALKYLATED DNA REPAIR PROTEIN ALKB-RELATED"/>
    <property type="match status" value="1"/>
</dbReference>
<dbReference type="AlphaFoldDB" id="A0A0N5CYA8"/>
<dbReference type="OrthoDB" id="6614653at2759"/>
<keyword evidence="6" id="KW-0812">Transmembrane</keyword>
<dbReference type="GO" id="GO:0035513">
    <property type="term" value="P:oxidative RNA demethylation"/>
    <property type="evidence" value="ECO:0007669"/>
    <property type="project" value="TreeGrafter"/>
</dbReference>
<dbReference type="STRING" id="103827.A0A0N5CYA8"/>
<comment type="cofactor">
    <cofactor evidence="5">
        <name>Fe(2+)</name>
        <dbReference type="ChEBI" id="CHEBI:29033"/>
    </cofactor>
    <text evidence="5">Binds 1 Fe(2+) ion per subunit.</text>
</comment>
<evidence type="ECO:0000313" key="10">
    <source>
        <dbReference type="WBParaSite" id="TCLT_0000542101-mRNA-1"/>
    </source>
</evidence>
<feature type="domain" description="Fe2OG dioxygenase" evidence="7">
    <location>
        <begin position="254"/>
        <end position="365"/>
    </location>
</feature>
<dbReference type="Pfam" id="PF13532">
    <property type="entry name" value="2OG-FeII_Oxy_2"/>
    <property type="match status" value="1"/>
</dbReference>
<keyword evidence="9" id="KW-1185">Reference proteome</keyword>
<evidence type="ECO:0000259" key="7">
    <source>
        <dbReference type="PROSITE" id="PS51471"/>
    </source>
</evidence>
<sequence length="368" mass="41946">MVGWQLRLTPKRTLVRSVVAVIGLAIGAYGVGCIYKPLQTNWIYVKLNCYFITRRNMMIVSEKLPGCRMNQISRNYNDSSYHDELHPNSSFKQIFKYYKRHDIIPDLSEVLDLRHSSAAKGICCSRFEPIVLPSKEILKSLKLRPISEWTASTIAHRPGMVLLNNIFETTGHLEWIKRSLFVYTEPPGFTNVGLQIPNARNVFREHAKRLRWTTLGLHYNWTTKIYPPEGVPLPAELVSLSDIFSQALGLGPMFADAAIINFYSRKATLAPHVDKSERELAQPIISLSFGQTAVFLAGGLDLNCPIDAFYIHSGDVLIMYGSQRLIYHAVPRILQNTLFEEYEQFKEVVNYANGNRVNITIRQVNKQV</sequence>
<evidence type="ECO:0000256" key="5">
    <source>
        <dbReference type="PIRSR" id="PIRSR604574-2"/>
    </source>
</evidence>
<evidence type="ECO:0000256" key="3">
    <source>
        <dbReference type="ARBA" id="ARBA00023002"/>
    </source>
</evidence>
<dbReference type="GO" id="GO:0005737">
    <property type="term" value="C:cytoplasm"/>
    <property type="evidence" value="ECO:0007669"/>
    <property type="project" value="TreeGrafter"/>
</dbReference>
<evidence type="ECO:0000256" key="6">
    <source>
        <dbReference type="SAM" id="Phobius"/>
    </source>
</evidence>
<dbReference type="WBParaSite" id="TCLT_0000542101-mRNA-1">
    <property type="protein sequence ID" value="TCLT_0000542101-mRNA-1"/>
    <property type="gene ID" value="TCLT_0000542101"/>
</dbReference>
<organism evidence="10">
    <name type="scientific">Thelazia callipaeda</name>
    <name type="common">Oriental eyeworm</name>
    <name type="synonym">Parasitic nematode</name>
    <dbReference type="NCBI Taxonomy" id="103827"/>
    <lineage>
        <taxon>Eukaryota</taxon>
        <taxon>Metazoa</taxon>
        <taxon>Ecdysozoa</taxon>
        <taxon>Nematoda</taxon>
        <taxon>Chromadorea</taxon>
        <taxon>Rhabditida</taxon>
        <taxon>Spirurina</taxon>
        <taxon>Spiruromorpha</taxon>
        <taxon>Thelazioidea</taxon>
        <taxon>Thelaziidae</taxon>
        <taxon>Thelazia</taxon>
    </lineage>
</organism>
<dbReference type="GO" id="GO:0035516">
    <property type="term" value="F:broad specificity oxidative DNA demethylase activity"/>
    <property type="evidence" value="ECO:0007669"/>
    <property type="project" value="TreeGrafter"/>
</dbReference>
<name>A0A0N5CYA8_THECL</name>
<reference evidence="8 9" key="2">
    <citation type="submission" date="2018-11" db="EMBL/GenBank/DDBJ databases">
        <authorList>
            <consortium name="Pathogen Informatics"/>
        </authorList>
    </citation>
    <scope>NUCLEOTIDE SEQUENCE [LARGE SCALE GENOMIC DNA]</scope>
</reference>
<evidence type="ECO:0000256" key="1">
    <source>
        <dbReference type="ARBA" id="ARBA00022723"/>
    </source>
</evidence>
<dbReference type="Gene3D" id="2.60.120.590">
    <property type="entry name" value="Alpha-ketoglutarate-dependent dioxygenase AlkB-like"/>
    <property type="match status" value="1"/>
</dbReference>
<dbReference type="InterPro" id="IPR027450">
    <property type="entry name" value="AlkB-like"/>
</dbReference>
<keyword evidence="3" id="KW-0560">Oxidoreductase</keyword>
<dbReference type="Proteomes" id="UP000276776">
    <property type="component" value="Unassembled WGS sequence"/>
</dbReference>
<dbReference type="PROSITE" id="PS51471">
    <property type="entry name" value="FE2OG_OXY"/>
    <property type="match status" value="1"/>
</dbReference>
<dbReference type="EMBL" id="UYYF01004338">
    <property type="protein sequence ID" value="VDN02654.1"/>
    <property type="molecule type" value="Genomic_DNA"/>
</dbReference>
<keyword evidence="6" id="KW-0472">Membrane</keyword>
<keyword evidence="2" id="KW-0223">Dioxygenase</keyword>
<dbReference type="OMA" id="HAIPCIG"/>
<dbReference type="InterPro" id="IPR004574">
    <property type="entry name" value="Alkb"/>
</dbReference>
<feature type="transmembrane region" description="Helical" evidence="6">
    <location>
        <begin position="14"/>
        <end position="32"/>
    </location>
</feature>
<dbReference type="GO" id="GO:0035515">
    <property type="term" value="F:oxidative RNA demethylase activity"/>
    <property type="evidence" value="ECO:0007669"/>
    <property type="project" value="TreeGrafter"/>
</dbReference>
<feature type="binding site" evidence="5">
    <location>
        <position position="328"/>
    </location>
    <ligand>
        <name>Fe cation</name>
        <dbReference type="ChEBI" id="CHEBI:24875"/>
        <note>catalytic</note>
    </ligand>
</feature>
<keyword evidence="1 5" id="KW-0479">Metal-binding</keyword>